<evidence type="ECO:0000256" key="3">
    <source>
        <dbReference type="ARBA" id="ARBA00023082"/>
    </source>
</evidence>
<name>A0A939PE47_9ACTN</name>
<dbReference type="SUPFAM" id="SSF88946">
    <property type="entry name" value="Sigma2 domain of RNA polymerase sigma factors"/>
    <property type="match status" value="1"/>
</dbReference>
<reference evidence="8" key="1">
    <citation type="submission" date="2021-03" db="EMBL/GenBank/DDBJ databases">
        <authorList>
            <person name="Kanchanasin P."/>
            <person name="Saeng-In P."/>
            <person name="Phongsopitanun W."/>
            <person name="Yuki M."/>
            <person name="Kudo T."/>
            <person name="Ohkuma M."/>
            <person name="Tanasupawat S."/>
        </authorList>
    </citation>
    <scope>NUCLEOTIDE SEQUENCE</scope>
    <source>
        <strain evidence="8">GKU 128</strain>
    </source>
</reference>
<organism evidence="8 9">
    <name type="scientific">Actinomadura barringtoniae</name>
    <dbReference type="NCBI Taxonomy" id="1427535"/>
    <lineage>
        <taxon>Bacteria</taxon>
        <taxon>Bacillati</taxon>
        <taxon>Actinomycetota</taxon>
        <taxon>Actinomycetes</taxon>
        <taxon>Streptosporangiales</taxon>
        <taxon>Thermomonosporaceae</taxon>
        <taxon>Actinomadura</taxon>
    </lineage>
</organism>
<dbReference type="NCBIfam" id="NF007228">
    <property type="entry name" value="PRK09646.1"/>
    <property type="match status" value="1"/>
</dbReference>
<dbReference type="InterPro" id="IPR014284">
    <property type="entry name" value="RNA_pol_sigma-70_dom"/>
</dbReference>
<dbReference type="Pfam" id="PF08281">
    <property type="entry name" value="Sigma70_r4_2"/>
    <property type="match status" value="1"/>
</dbReference>
<protein>
    <submittedName>
        <fullName evidence="8">ECF RNA polymerase sigma factor SigK</fullName>
    </submittedName>
</protein>
<evidence type="ECO:0000313" key="8">
    <source>
        <dbReference type="EMBL" id="MBO2450926.1"/>
    </source>
</evidence>
<dbReference type="Pfam" id="PF04542">
    <property type="entry name" value="Sigma70_r2"/>
    <property type="match status" value="1"/>
</dbReference>
<gene>
    <name evidence="8" type="primary">sigK</name>
    <name evidence="8" type="ORF">J4573_27780</name>
</gene>
<evidence type="ECO:0000259" key="7">
    <source>
        <dbReference type="Pfam" id="PF08281"/>
    </source>
</evidence>
<dbReference type="InterPro" id="IPR039425">
    <property type="entry name" value="RNA_pol_sigma-70-like"/>
</dbReference>
<dbReference type="InterPro" id="IPR036388">
    <property type="entry name" value="WH-like_DNA-bd_sf"/>
</dbReference>
<evidence type="ECO:0000313" key="9">
    <source>
        <dbReference type="Proteomes" id="UP000669179"/>
    </source>
</evidence>
<dbReference type="PANTHER" id="PTHR43133:SF66">
    <property type="entry name" value="ECF RNA POLYMERASE SIGMA FACTOR SIGK"/>
    <property type="match status" value="1"/>
</dbReference>
<feature type="domain" description="RNA polymerase sigma factor 70 region 4 type 2" evidence="7">
    <location>
        <begin position="191"/>
        <end position="243"/>
    </location>
</feature>
<evidence type="ECO:0000256" key="1">
    <source>
        <dbReference type="ARBA" id="ARBA00010641"/>
    </source>
</evidence>
<dbReference type="Proteomes" id="UP000669179">
    <property type="component" value="Unassembled WGS sequence"/>
</dbReference>
<dbReference type="GO" id="GO:0016987">
    <property type="term" value="F:sigma factor activity"/>
    <property type="evidence" value="ECO:0007669"/>
    <property type="project" value="UniProtKB-KW"/>
</dbReference>
<dbReference type="CDD" id="cd06171">
    <property type="entry name" value="Sigma70_r4"/>
    <property type="match status" value="1"/>
</dbReference>
<sequence>MATAAEARPQNAAGALLKGVTPCIRSRTKSGRVNLLHRLTSPNAARLRSKSVEINEPHGSPRRGSAPTAAPDPADLGDLIGRVARGDQDAFELVYEQLSGPVYGMALRTLRDPAQAEEVAQEALVELWRKASRFEPGRGSASAWALTLAHRRAIDRVRSSQADKDREERANLPERDFDQVAEQAQIRLEQQQVRRCLERLTELQRESITLAYYQGYSYSQVARLLDVGLSTIKTRMRDGLIRLRDCLGVDR</sequence>
<dbReference type="GO" id="GO:0003677">
    <property type="term" value="F:DNA binding"/>
    <property type="evidence" value="ECO:0007669"/>
    <property type="project" value="InterPro"/>
</dbReference>
<feature type="domain" description="RNA polymerase sigma-70 region 2" evidence="6">
    <location>
        <begin position="95"/>
        <end position="161"/>
    </location>
</feature>
<dbReference type="InterPro" id="IPR013325">
    <property type="entry name" value="RNA_pol_sigma_r2"/>
</dbReference>
<keyword evidence="9" id="KW-1185">Reference proteome</keyword>
<keyword evidence="3" id="KW-0731">Sigma factor</keyword>
<dbReference type="EMBL" id="JAGEOJ010000011">
    <property type="protein sequence ID" value="MBO2450926.1"/>
    <property type="molecule type" value="Genomic_DNA"/>
</dbReference>
<dbReference type="AlphaFoldDB" id="A0A939PE47"/>
<accession>A0A939PE47</accession>
<dbReference type="GO" id="GO:0006352">
    <property type="term" value="P:DNA-templated transcription initiation"/>
    <property type="evidence" value="ECO:0007669"/>
    <property type="project" value="InterPro"/>
</dbReference>
<dbReference type="SUPFAM" id="SSF88659">
    <property type="entry name" value="Sigma3 and sigma4 domains of RNA polymerase sigma factors"/>
    <property type="match status" value="1"/>
</dbReference>
<dbReference type="Gene3D" id="1.10.1740.10">
    <property type="match status" value="1"/>
</dbReference>
<dbReference type="PANTHER" id="PTHR43133">
    <property type="entry name" value="RNA POLYMERASE ECF-TYPE SIGMA FACTO"/>
    <property type="match status" value="1"/>
</dbReference>
<dbReference type="NCBIfam" id="TIGR02937">
    <property type="entry name" value="sigma70-ECF"/>
    <property type="match status" value="1"/>
</dbReference>
<dbReference type="InterPro" id="IPR007627">
    <property type="entry name" value="RNA_pol_sigma70_r2"/>
</dbReference>
<feature type="region of interest" description="Disordered" evidence="5">
    <location>
        <begin position="46"/>
        <end position="73"/>
    </location>
</feature>
<dbReference type="InterPro" id="IPR013249">
    <property type="entry name" value="RNA_pol_sigma70_r4_t2"/>
</dbReference>
<evidence type="ECO:0000256" key="5">
    <source>
        <dbReference type="SAM" id="MobiDB-lite"/>
    </source>
</evidence>
<evidence type="ECO:0000256" key="2">
    <source>
        <dbReference type="ARBA" id="ARBA00023015"/>
    </source>
</evidence>
<comment type="caution">
    <text evidence="8">The sequence shown here is derived from an EMBL/GenBank/DDBJ whole genome shotgun (WGS) entry which is preliminary data.</text>
</comment>
<comment type="similarity">
    <text evidence="1">Belongs to the sigma-70 factor family. ECF subfamily.</text>
</comment>
<dbReference type="InterPro" id="IPR013324">
    <property type="entry name" value="RNA_pol_sigma_r3/r4-like"/>
</dbReference>
<dbReference type="Gene3D" id="1.10.10.10">
    <property type="entry name" value="Winged helix-like DNA-binding domain superfamily/Winged helix DNA-binding domain"/>
    <property type="match status" value="1"/>
</dbReference>
<evidence type="ECO:0000256" key="4">
    <source>
        <dbReference type="ARBA" id="ARBA00023163"/>
    </source>
</evidence>
<evidence type="ECO:0000259" key="6">
    <source>
        <dbReference type="Pfam" id="PF04542"/>
    </source>
</evidence>
<keyword evidence="4" id="KW-0804">Transcription</keyword>
<keyword evidence="2" id="KW-0805">Transcription regulation</keyword>
<proteinExistence type="inferred from homology"/>